<keyword evidence="7" id="KW-1185">Reference proteome</keyword>
<reference evidence="6 7" key="1">
    <citation type="submission" date="2021-04" db="EMBL/GenBank/DDBJ databases">
        <title>Ruania sp. nov., isolated from sandy soil of mangrove forest.</title>
        <authorList>
            <person name="Ge X."/>
            <person name="Huang R."/>
            <person name="Liu W."/>
        </authorList>
    </citation>
    <scope>NUCLEOTIDE SEQUENCE [LARGE SCALE GENOMIC DNA]</scope>
    <source>
        <strain evidence="6 7">N2-46</strain>
    </source>
</reference>
<dbReference type="Pfam" id="PF21036">
    <property type="entry name" value="EryCIII-like_N"/>
    <property type="match status" value="1"/>
</dbReference>
<dbReference type="SUPFAM" id="SSF53756">
    <property type="entry name" value="UDP-Glycosyltransferase/glycogen phosphorylase"/>
    <property type="match status" value="1"/>
</dbReference>
<dbReference type="EMBL" id="JAGSHT010000013">
    <property type="protein sequence ID" value="MBZ2197291.1"/>
    <property type="molecule type" value="Genomic_DNA"/>
</dbReference>
<evidence type="ECO:0000313" key="6">
    <source>
        <dbReference type="EMBL" id="MBZ2197291.1"/>
    </source>
</evidence>
<dbReference type="InterPro" id="IPR048284">
    <property type="entry name" value="EryCIII-like_N"/>
</dbReference>
<dbReference type="InterPro" id="IPR050426">
    <property type="entry name" value="Glycosyltransferase_28"/>
</dbReference>
<dbReference type="Gene3D" id="3.40.50.2000">
    <property type="entry name" value="Glycogen Phosphorylase B"/>
    <property type="match status" value="2"/>
</dbReference>
<evidence type="ECO:0000256" key="3">
    <source>
        <dbReference type="ARBA" id="ARBA00022679"/>
    </source>
</evidence>
<dbReference type="Pfam" id="PF06722">
    <property type="entry name" value="EryCIII-like_C"/>
    <property type="match status" value="1"/>
</dbReference>
<protein>
    <submittedName>
        <fullName evidence="6">Glycosyltransferase family 1 protein</fullName>
    </submittedName>
</protein>
<comment type="similarity">
    <text evidence="1">Belongs to the glycosyltransferase 28 family.</text>
</comment>
<dbReference type="PANTHER" id="PTHR48050:SF13">
    <property type="entry name" value="STEROL 3-BETA-GLUCOSYLTRANSFERASE UGT80A2"/>
    <property type="match status" value="1"/>
</dbReference>
<sequence length="401" mass="41638">MRRFSMRVLCSTTAGDGHFGPLAHVARACVDAGHDVLVAAPASYAGAVARAGLAHAPFADVPPELIGPVMATLPMLGFDEANETVTREIFGRLDAQHALPGVRRTVEAWQPDVILREPMELGSLAAAEASSIPHVEVSIGLTSMMSWAIGQIARPLAELDALAGLPEGRLLAAMRSAPAFSAIPAILDDSEAIPGEAGPNRPVTRYRADTARGAGRLPAAWGEPTDPLVYVTFGTVAAGLDHLSGLHEAALAALADQPVRVLMTTGLAAGALVPPPWPRNARVETYWPQDDVMPFAAAVVGHGGFGTTMSALAAGVPQVLMPLFAIDQRMNADRVAAMGAGIRVEDPPAGADQLAQAVTSVLADDRYGARAQELAAEIAALPEAAALVPEIERIAEARTGE</sequence>
<evidence type="ECO:0000259" key="4">
    <source>
        <dbReference type="Pfam" id="PF06722"/>
    </source>
</evidence>
<dbReference type="Proteomes" id="UP000826651">
    <property type="component" value="Unassembled WGS sequence"/>
</dbReference>
<dbReference type="RefSeq" id="WP_223406949.1">
    <property type="nucleotide sequence ID" value="NZ_JAGSHT010000013.1"/>
</dbReference>
<feature type="domain" description="Erythromycin biosynthesis protein CIII-like N-terminal" evidence="5">
    <location>
        <begin position="31"/>
        <end position="142"/>
    </location>
</feature>
<dbReference type="PANTHER" id="PTHR48050">
    <property type="entry name" value="STEROL 3-BETA-GLUCOSYLTRANSFERASE"/>
    <property type="match status" value="1"/>
</dbReference>
<proteinExistence type="inferred from homology"/>
<name>A0ABS7SDE1_9MICO</name>
<feature type="domain" description="Erythromycin biosynthesis protein CIII-like C-terminal" evidence="4">
    <location>
        <begin position="278"/>
        <end position="392"/>
    </location>
</feature>
<keyword evidence="2" id="KW-0328">Glycosyltransferase</keyword>
<dbReference type="CDD" id="cd03784">
    <property type="entry name" value="GT1_Gtf-like"/>
    <property type="match status" value="1"/>
</dbReference>
<comment type="caution">
    <text evidence="6">The sequence shown here is derived from an EMBL/GenBank/DDBJ whole genome shotgun (WGS) entry which is preliminary data.</text>
</comment>
<keyword evidence="3" id="KW-0808">Transferase</keyword>
<evidence type="ECO:0000259" key="5">
    <source>
        <dbReference type="Pfam" id="PF21036"/>
    </source>
</evidence>
<organism evidence="6 7">
    <name type="scientific">Occultella gossypii</name>
    <dbReference type="NCBI Taxonomy" id="2800820"/>
    <lineage>
        <taxon>Bacteria</taxon>
        <taxon>Bacillati</taxon>
        <taxon>Actinomycetota</taxon>
        <taxon>Actinomycetes</taxon>
        <taxon>Micrococcales</taxon>
        <taxon>Ruaniaceae</taxon>
        <taxon>Occultella</taxon>
    </lineage>
</organism>
<dbReference type="InterPro" id="IPR010610">
    <property type="entry name" value="EryCIII-like_C"/>
</dbReference>
<evidence type="ECO:0000256" key="2">
    <source>
        <dbReference type="ARBA" id="ARBA00022676"/>
    </source>
</evidence>
<accession>A0ABS7SDE1</accession>
<gene>
    <name evidence="6" type="ORF">KCQ71_14090</name>
</gene>
<evidence type="ECO:0000256" key="1">
    <source>
        <dbReference type="ARBA" id="ARBA00006962"/>
    </source>
</evidence>
<dbReference type="InterPro" id="IPR002213">
    <property type="entry name" value="UDP_glucos_trans"/>
</dbReference>
<evidence type="ECO:0000313" key="7">
    <source>
        <dbReference type="Proteomes" id="UP000826651"/>
    </source>
</evidence>